<evidence type="ECO:0000313" key="3">
    <source>
        <dbReference type="EMBL" id="UYM17154.1"/>
    </source>
</evidence>
<name>A0ABY6GXQ2_9GAMM</name>
<dbReference type="RefSeq" id="WP_262599628.1">
    <property type="nucleotide sequence ID" value="NZ_CP103300.1"/>
</dbReference>
<evidence type="ECO:0000256" key="1">
    <source>
        <dbReference type="SAM" id="MobiDB-lite"/>
    </source>
</evidence>
<accession>A0ABY6GXQ2</accession>
<evidence type="ECO:0000313" key="4">
    <source>
        <dbReference type="Proteomes" id="UP001163255"/>
    </source>
</evidence>
<feature type="chain" id="PRO_5046447423" evidence="2">
    <location>
        <begin position="26"/>
        <end position="336"/>
    </location>
</feature>
<feature type="signal peptide" evidence="2">
    <location>
        <begin position="1"/>
        <end position="25"/>
    </location>
</feature>
<keyword evidence="4" id="KW-1185">Reference proteome</keyword>
<feature type="region of interest" description="Disordered" evidence="1">
    <location>
        <begin position="75"/>
        <end position="95"/>
    </location>
</feature>
<proteinExistence type="predicted"/>
<dbReference type="EMBL" id="CP103300">
    <property type="protein sequence ID" value="UYM17154.1"/>
    <property type="molecule type" value="Genomic_DNA"/>
</dbReference>
<gene>
    <name evidence="3" type="ORF">NX720_04320</name>
</gene>
<keyword evidence="2" id="KW-0732">Signal</keyword>
<evidence type="ECO:0000256" key="2">
    <source>
        <dbReference type="SAM" id="SignalP"/>
    </source>
</evidence>
<organism evidence="3 4">
    <name type="scientific">Endozoicomonas euniceicola</name>
    <dbReference type="NCBI Taxonomy" id="1234143"/>
    <lineage>
        <taxon>Bacteria</taxon>
        <taxon>Pseudomonadati</taxon>
        <taxon>Pseudomonadota</taxon>
        <taxon>Gammaproteobacteria</taxon>
        <taxon>Oceanospirillales</taxon>
        <taxon>Endozoicomonadaceae</taxon>
        <taxon>Endozoicomonas</taxon>
    </lineage>
</organism>
<reference evidence="3" key="1">
    <citation type="submission" date="2022-10" db="EMBL/GenBank/DDBJ databases">
        <title>Completed Genome Sequence of two octocoral isolated bacterium, Endozoicomonas euniceicola EF212T and Endozoicomonas gorgoniicola PS125T.</title>
        <authorList>
            <person name="Chiou Y.-J."/>
            <person name="Chen Y.-H."/>
        </authorList>
    </citation>
    <scope>NUCLEOTIDE SEQUENCE</scope>
    <source>
        <strain evidence="3">EF212</strain>
    </source>
</reference>
<protein>
    <submittedName>
        <fullName evidence="3">Uncharacterized protein</fullName>
    </submittedName>
</protein>
<sequence length="336" mass="37166">MRHHYIALKILLGLFLCLAIKTASAYSLAVFNEQITAFPDTEKKIIKLVFDAQPENSQTLDCIVNNQIVVVERNSTEENQRTLPDSGSASEEKAAGKREMELILRPVPGHDNQVVIDLNDNSVITGASGILVELGSSEQSMNFERVLNLMGLDIGHEPTSMGDATMPEFSIFNILTARSISNFIRDSVTGDLRAAGSALSALSVPGTLSMGAVRNSASGFTYINSLRPQSRLPPHDGSCPDRVMWFSESNTECINSVRYVRLSLRNIPVPFQYSDQSVPVTLTYIDRQRINQITHAGGSEVRNEQPIPSDQLEMLARQSIRNYLYDRCLFPNSASR</sequence>
<dbReference type="Proteomes" id="UP001163255">
    <property type="component" value="Chromosome"/>
</dbReference>